<organism evidence="2 3">
    <name type="scientific">Porphyromonas pasteri</name>
    <dbReference type="NCBI Taxonomy" id="1583331"/>
    <lineage>
        <taxon>Bacteria</taxon>
        <taxon>Pseudomonadati</taxon>
        <taxon>Bacteroidota</taxon>
        <taxon>Bacteroidia</taxon>
        <taxon>Bacteroidales</taxon>
        <taxon>Porphyromonadaceae</taxon>
        <taxon>Porphyromonas</taxon>
    </lineage>
</organism>
<sequence length="112" mass="12524">MTQAEDQELQRLQVNIRRLAGIVAEQNEKLAQLRMLLQQRDEALHAMQEELKSVRRHEATLATASALVSTDMGDASRRDARELLDGIISQLDRCISQLTSEPEATAASEPEI</sequence>
<keyword evidence="1" id="KW-0175">Coiled coil</keyword>
<dbReference type="Proteomes" id="UP000653477">
    <property type="component" value="Unassembled WGS sequence"/>
</dbReference>
<comment type="caution">
    <text evidence="2">The sequence shown here is derived from an EMBL/GenBank/DDBJ whole genome shotgun (WGS) entry which is preliminary data.</text>
</comment>
<keyword evidence="3" id="KW-1185">Reference proteome</keyword>
<proteinExistence type="predicted"/>
<name>A0ABQ2H5Z7_9PORP</name>
<evidence type="ECO:0000256" key="1">
    <source>
        <dbReference type="SAM" id="Coils"/>
    </source>
</evidence>
<dbReference type="RefSeq" id="WP_188807802.1">
    <property type="nucleotide sequence ID" value="NZ_BMPU01000002.1"/>
</dbReference>
<gene>
    <name evidence="2" type="ORF">GCM10007088_07520</name>
</gene>
<evidence type="ECO:0000313" key="2">
    <source>
        <dbReference type="EMBL" id="GGM51404.1"/>
    </source>
</evidence>
<accession>A0ABQ2H5Z7</accession>
<dbReference type="EMBL" id="BMPU01000002">
    <property type="protein sequence ID" value="GGM51404.1"/>
    <property type="molecule type" value="Genomic_DNA"/>
</dbReference>
<protein>
    <submittedName>
        <fullName evidence="2">Uncharacterized protein</fullName>
    </submittedName>
</protein>
<reference evidence="3" key="1">
    <citation type="journal article" date="2019" name="Int. J. Syst. Evol. Microbiol.">
        <title>The Global Catalogue of Microorganisms (GCM) 10K type strain sequencing project: providing services to taxonomists for standard genome sequencing and annotation.</title>
        <authorList>
            <consortium name="The Broad Institute Genomics Platform"/>
            <consortium name="The Broad Institute Genome Sequencing Center for Infectious Disease"/>
            <person name="Wu L."/>
            <person name="Ma J."/>
        </authorList>
    </citation>
    <scope>NUCLEOTIDE SEQUENCE [LARGE SCALE GENOMIC DNA]</scope>
    <source>
        <strain evidence="3">JCM 30531</strain>
    </source>
</reference>
<feature type="coiled-coil region" evidence="1">
    <location>
        <begin position="9"/>
        <end position="50"/>
    </location>
</feature>
<evidence type="ECO:0000313" key="3">
    <source>
        <dbReference type="Proteomes" id="UP000653477"/>
    </source>
</evidence>